<dbReference type="PANTHER" id="PTHR45752">
    <property type="entry name" value="LEUCINE-RICH REPEAT-CONTAINING"/>
    <property type="match status" value="1"/>
</dbReference>
<dbReference type="Gene3D" id="3.80.10.10">
    <property type="entry name" value="Ribonuclease Inhibitor"/>
    <property type="match status" value="1"/>
</dbReference>
<keyword evidence="2" id="KW-1185">Reference proteome</keyword>
<dbReference type="InterPro" id="IPR032675">
    <property type="entry name" value="LRR_dom_sf"/>
</dbReference>
<feature type="non-terminal residue" evidence="1">
    <location>
        <position position="1"/>
    </location>
</feature>
<name>A0ABU6V3G5_9FABA</name>
<organism evidence="1 2">
    <name type="scientific">Stylosanthes scabra</name>
    <dbReference type="NCBI Taxonomy" id="79078"/>
    <lineage>
        <taxon>Eukaryota</taxon>
        <taxon>Viridiplantae</taxon>
        <taxon>Streptophyta</taxon>
        <taxon>Embryophyta</taxon>
        <taxon>Tracheophyta</taxon>
        <taxon>Spermatophyta</taxon>
        <taxon>Magnoliopsida</taxon>
        <taxon>eudicotyledons</taxon>
        <taxon>Gunneridae</taxon>
        <taxon>Pentapetalae</taxon>
        <taxon>rosids</taxon>
        <taxon>fabids</taxon>
        <taxon>Fabales</taxon>
        <taxon>Fabaceae</taxon>
        <taxon>Papilionoideae</taxon>
        <taxon>50 kb inversion clade</taxon>
        <taxon>dalbergioids sensu lato</taxon>
        <taxon>Dalbergieae</taxon>
        <taxon>Pterocarpus clade</taxon>
        <taxon>Stylosanthes</taxon>
    </lineage>
</organism>
<sequence>LNTLVENGDINDSFAVSSWNKKTNRIAAQVTAPKLEFLLLSTRMSLDMTSASFEGLKEIKVMAIINDAYRTLLSLPNSTQSLTNLQTLCLRGWDLGDISFILNLRKLEVLDLRACRFKQVPKEIEKLSKLKLLDLSGCEVLENYNSEAIGNCEQLEEFYVSGPSFQRDDKFIFPCQTFLDDVTS</sequence>
<evidence type="ECO:0008006" key="3">
    <source>
        <dbReference type="Google" id="ProtNLM"/>
    </source>
</evidence>
<dbReference type="EMBL" id="JASCZI010130549">
    <property type="protein sequence ID" value="MED6166901.1"/>
    <property type="molecule type" value="Genomic_DNA"/>
</dbReference>
<feature type="non-terminal residue" evidence="1">
    <location>
        <position position="184"/>
    </location>
</feature>
<protein>
    <recommendedName>
        <fullName evidence="3">Disease resistance protein</fullName>
    </recommendedName>
</protein>
<reference evidence="1 2" key="1">
    <citation type="journal article" date="2023" name="Plants (Basel)">
        <title>Bridging the Gap: Combining Genomics and Transcriptomics Approaches to Understand Stylosanthes scabra, an Orphan Legume from the Brazilian Caatinga.</title>
        <authorList>
            <person name="Ferreira-Neto J.R.C."/>
            <person name="da Silva M.D."/>
            <person name="Binneck E."/>
            <person name="de Melo N.F."/>
            <person name="da Silva R.H."/>
            <person name="de Melo A.L.T.M."/>
            <person name="Pandolfi V."/>
            <person name="Bustamante F.O."/>
            <person name="Brasileiro-Vidal A.C."/>
            <person name="Benko-Iseppon A.M."/>
        </authorList>
    </citation>
    <scope>NUCLEOTIDE SEQUENCE [LARGE SCALE GENOMIC DNA]</scope>
    <source>
        <tissue evidence="1">Leaves</tissue>
    </source>
</reference>
<proteinExistence type="predicted"/>
<dbReference type="SUPFAM" id="SSF52058">
    <property type="entry name" value="L domain-like"/>
    <property type="match status" value="1"/>
</dbReference>
<evidence type="ECO:0000313" key="1">
    <source>
        <dbReference type="EMBL" id="MED6166901.1"/>
    </source>
</evidence>
<dbReference type="Proteomes" id="UP001341840">
    <property type="component" value="Unassembled WGS sequence"/>
</dbReference>
<evidence type="ECO:0000313" key="2">
    <source>
        <dbReference type="Proteomes" id="UP001341840"/>
    </source>
</evidence>
<dbReference type="PANTHER" id="PTHR45752:SF195">
    <property type="entry name" value="LEUCINE-RICH REPEAT (LRR) FAMILY PROTEIN-RELATED"/>
    <property type="match status" value="1"/>
</dbReference>
<accession>A0ABU6V3G5</accession>
<dbReference type="InterPro" id="IPR050715">
    <property type="entry name" value="LRR-SigEffector_domain"/>
</dbReference>
<gene>
    <name evidence="1" type="ORF">PIB30_113884</name>
</gene>
<comment type="caution">
    <text evidence="1">The sequence shown here is derived from an EMBL/GenBank/DDBJ whole genome shotgun (WGS) entry which is preliminary data.</text>
</comment>